<feature type="non-terminal residue" evidence="1">
    <location>
        <position position="68"/>
    </location>
</feature>
<evidence type="ECO:0000313" key="1">
    <source>
        <dbReference type="EMBL" id="SVD84814.1"/>
    </source>
</evidence>
<organism evidence="1">
    <name type="scientific">marine metagenome</name>
    <dbReference type="NCBI Taxonomy" id="408172"/>
    <lineage>
        <taxon>unclassified sequences</taxon>
        <taxon>metagenomes</taxon>
        <taxon>ecological metagenomes</taxon>
    </lineage>
</organism>
<proteinExistence type="predicted"/>
<dbReference type="EMBL" id="UINC01177262">
    <property type="protein sequence ID" value="SVD84814.1"/>
    <property type="molecule type" value="Genomic_DNA"/>
</dbReference>
<dbReference type="AlphaFoldDB" id="A0A382YNM3"/>
<sequence length="68" mass="7664">MRAFFCLLTVSIRLSTGRSSMILYLLTLLFIPEMTVKNSLGGFLSWQESELFCEIGVVKCTQQVVLNS</sequence>
<reference evidence="1" key="1">
    <citation type="submission" date="2018-05" db="EMBL/GenBank/DDBJ databases">
        <authorList>
            <person name="Lanie J.A."/>
            <person name="Ng W.-L."/>
            <person name="Kazmierczak K.M."/>
            <person name="Andrzejewski T.M."/>
            <person name="Davidsen T.M."/>
            <person name="Wayne K.J."/>
            <person name="Tettelin H."/>
            <person name="Glass J.I."/>
            <person name="Rusch D."/>
            <person name="Podicherti R."/>
            <person name="Tsui H.-C.T."/>
            <person name="Winkler M.E."/>
        </authorList>
    </citation>
    <scope>NUCLEOTIDE SEQUENCE</scope>
</reference>
<name>A0A382YNM3_9ZZZZ</name>
<gene>
    <name evidence="1" type="ORF">METZ01_LOCUS437668</name>
</gene>
<accession>A0A382YNM3</accession>
<protein>
    <submittedName>
        <fullName evidence="1">Uncharacterized protein</fullName>
    </submittedName>
</protein>